<evidence type="ECO:0000313" key="3">
    <source>
        <dbReference type="Proteomes" id="UP001295740"/>
    </source>
</evidence>
<dbReference type="Proteomes" id="UP001295740">
    <property type="component" value="Unassembled WGS sequence"/>
</dbReference>
<proteinExistence type="predicted"/>
<sequence length="140" mass="15234">MSVNSLIDLDMSMPEPTMPGLLTRPLTSHPDVGSISGLRNGRCWAVRSGMPYLCLTLHYPGPVGRKNLRHCRRSAAPGFQVSIDKLLGCRWDDATADAGQSLNEDVEPEAALSQSLGDASEPAESDDDDEGWLMTDEDEF</sequence>
<comment type="caution">
    <text evidence="2">The sequence shown here is derived from an EMBL/GenBank/DDBJ whole genome shotgun (WGS) entry which is preliminary data.</text>
</comment>
<gene>
    <name evidence="2" type="ORF">KHLLAP_LOCUS8743</name>
</gene>
<accession>A0AAI8VPV4</accession>
<protein>
    <submittedName>
        <fullName evidence="2">Uu.00g094610.m01.CDS01</fullName>
    </submittedName>
</protein>
<evidence type="ECO:0000313" key="2">
    <source>
        <dbReference type="EMBL" id="CAJ2508275.1"/>
    </source>
</evidence>
<keyword evidence="3" id="KW-1185">Reference proteome</keyword>
<organism evidence="2 3">
    <name type="scientific">Anthostomella pinea</name>
    <dbReference type="NCBI Taxonomy" id="933095"/>
    <lineage>
        <taxon>Eukaryota</taxon>
        <taxon>Fungi</taxon>
        <taxon>Dikarya</taxon>
        <taxon>Ascomycota</taxon>
        <taxon>Pezizomycotina</taxon>
        <taxon>Sordariomycetes</taxon>
        <taxon>Xylariomycetidae</taxon>
        <taxon>Xylariales</taxon>
        <taxon>Xylariaceae</taxon>
        <taxon>Anthostomella</taxon>
    </lineage>
</organism>
<dbReference type="AlphaFoldDB" id="A0AAI8VPV4"/>
<evidence type="ECO:0000256" key="1">
    <source>
        <dbReference type="SAM" id="MobiDB-lite"/>
    </source>
</evidence>
<dbReference type="EMBL" id="CAUWAG010000010">
    <property type="protein sequence ID" value="CAJ2508275.1"/>
    <property type="molecule type" value="Genomic_DNA"/>
</dbReference>
<name>A0AAI8VPV4_9PEZI</name>
<feature type="compositionally biased region" description="Acidic residues" evidence="1">
    <location>
        <begin position="121"/>
        <end position="140"/>
    </location>
</feature>
<feature type="region of interest" description="Disordered" evidence="1">
    <location>
        <begin position="99"/>
        <end position="140"/>
    </location>
</feature>
<reference evidence="2" key="1">
    <citation type="submission" date="2023-10" db="EMBL/GenBank/DDBJ databases">
        <authorList>
            <person name="Hackl T."/>
        </authorList>
    </citation>
    <scope>NUCLEOTIDE SEQUENCE</scope>
</reference>